<protein>
    <recommendedName>
        <fullName evidence="3">Cadherin domain-containing protein</fullName>
    </recommendedName>
</protein>
<reference evidence="5" key="1">
    <citation type="submission" date="2012-11" db="EMBL/GenBank/DDBJ databases">
        <authorList>
            <person name="Lucero-Rivera Y.E."/>
            <person name="Tovar-Ramirez D."/>
        </authorList>
    </citation>
    <scope>NUCLEOTIDE SEQUENCE [LARGE SCALE GENOMIC DNA]</scope>
    <source>
        <strain evidence="5">Araruama</strain>
    </source>
</reference>
<dbReference type="Proteomes" id="UP000189670">
    <property type="component" value="Unassembled WGS sequence"/>
</dbReference>
<dbReference type="GO" id="GO:0005886">
    <property type="term" value="C:plasma membrane"/>
    <property type="evidence" value="ECO:0007669"/>
    <property type="project" value="UniProtKB-SubCell"/>
</dbReference>
<dbReference type="Gene3D" id="2.60.40.60">
    <property type="entry name" value="Cadherins"/>
    <property type="match status" value="4"/>
</dbReference>
<dbReference type="PROSITE" id="PS50268">
    <property type="entry name" value="CADHERIN_2"/>
    <property type="match status" value="3"/>
</dbReference>
<dbReference type="GO" id="GO:0007156">
    <property type="term" value="P:homophilic cell adhesion via plasma membrane adhesion molecules"/>
    <property type="evidence" value="ECO:0007669"/>
    <property type="project" value="InterPro"/>
</dbReference>
<name>A0A1V1P2Q3_9BACT</name>
<evidence type="ECO:0000313" key="5">
    <source>
        <dbReference type="Proteomes" id="UP000189670"/>
    </source>
</evidence>
<comment type="caution">
    <text evidence="4">The sequence shown here is derived from an EMBL/GenBank/DDBJ whole genome shotgun (WGS) entry which is preliminary data.</text>
</comment>
<feature type="domain" description="Cadherin" evidence="3">
    <location>
        <begin position="55"/>
        <end position="162"/>
    </location>
</feature>
<proteinExistence type="predicted"/>
<dbReference type="PRINTS" id="PR00205">
    <property type="entry name" value="CADHERIN"/>
</dbReference>
<sequence length="421" mass="46850">MASGPGAEKPISYIPRTNWYGTDRFVVQINDWNEHFDRTTIYVHVLPEPDYPIFTQPGQTLSVMENRPRDYTIGIIEVTDPDILFYDPNNRSLTYSILSGNIDEAFNIWPSTGMISVRNDAALDYEQYTKFSLEIAVANNSYTSVSTFDVLIKNLNDNPPQINNQTWNIDETTPNGSIIGTVTVNDPDEDTQSFSIVSGNSSFAFFIDNNGNIIVSDDRQLDYELGAKVFILTIMTSDGIFSDEGEIIINVQNVNDNAPLVNNQTFYISENSPGKAWIGTVVVNDDDPNDTFSFVIADGNINDAFLINNQTGMITVNGTGKLDYDNINQYALLIQVSDGVHVTNTIVSIFLNNHNENTFVANQTFYVDENKPDKTWVGTVVANTNNPADTIIYEIIQGNTDNAFRIDTQSGKLSVNGDNKL</sequence>
<organism evidence="4 5">
    <name type="scientific">Candidatus Magnetoglobus multicellularis str. Araruama</name>
    <dbReference type="NCBI Taxonomy" id="890399"/>
    <lineage>
        <taxon>Bacteria</taxon>
        <taxon>Pseudomonadati</taxon>
        <taxon>Thermodesulfobacteriota</taxon>
        <taxon>Desulfobacteria</taxon>
        <taxon>Desulfobacterales</taxon>
        <taxon>Desulfobacteraceae</taxon>
        <taxon>Candidatus Magnetoglobus</taxon>
    </lineage>
</organism>
<dbReference type="GO" id="GO:0005509">
    <property type="term" value="F:calcium ion binding"/>
    <property type="evidence" value="ECO:0007669"/>
    <property type="project" value="InterPro"/>
</dbReference>
<dbReference type="InterPro" id="IPR015919">
    <property type="entry name" value="Cadherin-like_sf"/>
</dbReference>
<dbReference type="InterPro" id="IPR002126">
    <property type="entry name" value="Cadherin-like_dom"/>
</dbReference>
<keyword evidence="2" id="KW-1133">Transmembrane helix</keyword>
<keyword evidence="2" id="KW-0472">Membrane</keyword>
<dbReference type="EMBL" id="ATBP01000757">
    <property type="protein sequence ID" value="ETR69036.1"/>
    <property type="molecule type" value="Genomic_DNA"/>
</dbReference>
<feature type="non-terminal residue" evidence="4">
    <location>
        <position position="421"/>
    </location>
</feature>
<dbReference type="CDD" id="cd11304">
    <property type="entry name" value="Cadherin_repeat"/>
    <property type="match status" value="4"/>
</dbReference>
<evidence type="ECO:0000259" key="3">
    <source>
        <dbReference type="PROSITE" id="PS50268"/>
    </source>
</evidence>
<feature type="domain" description="Cadherin" evidence="3">
    <location>
        <begin position="260"/>
        <end position="365"/>
    </location>
</feature>
<dbReference type="PANTHER" id="PTHR24026">
    <property type="entry name" value="FAT ATYPICAL CADHERIN-RELATED"/>
    <property type="match status" value="1"/>
</dbReference>
<evidence type="ECO:0000256" key="1">
    <source>
        <dbReference type="ARBA" id="ARBA00022692"/>
    </source>
</evidence>
<dbReference type="AlphaFoldDB" id="A0A1V1P2Q3"/>
<dbReference type="Pfam" id="PF00028">
    <property type="entry name" value="Cadherin"/>
    <property type="match status" value="3"/>
</dbReference>
<evidence type="ECO:0000256" key="2">
    <source>
        <dbReference type="ARBA" id="ARBA00022989"/>
    </source>
</evidence>
<dbReference type="PANTHER" id="PTHR24026:SF126">
    <property type="entry name" value="PROTOCADHERIN FAT 4"/>
    <property type="match status" value="1"/>
</dbReference>
<accession>A0A1V1P2Q3</accession>
<evidence type="ECO:0000313" key="4">
    <source>
        <dbReference type="EMBL" id="ETR69036.1"/>
    </source>
</evidence>
<gene>
    <name evidence="4" type="ORF">OMM_09941</name>
</gene>
<dbReference type="SMART" id="SM00112">
    <property type="entry name" value="CA"/>
    <property type="match status" value="3"/>
</dbReference>
<dbReference type="SUPFAM" id="SSF49313">
    <property type="entry name" value="Cadherin-like"/>
    <property type="match status" value="4"/>
</dbReference>
<feature type="domain" description="Cadherin" evidence="3">
    <location>
        <begin position="161"/>
        <end position="261"/>
    </location>
</feature>
<keyword evidence="1" id="KW-0812">Transmembrane</keyword>